<evidence type="ECO:0000313" key="3">
    <source>
        <dbReference type="Proteomes" id="UP000297245"/>
    </source>
</evidence>
<keyword evidence="1" id="KW-0812">Transmembrane</keyword>
<gene>
    <name evidence="2" type="ORF">K435DRAFT_811401</name>
</gene>
<dbReference type="Proteomes" id="UP000297245">
    <property type="component" value="Unassembled WGS sequence"/>
</dbReference>
<keyword evidence="1" id="KW-1133">Transmembrane helix</keyword>
<reference evidence="2 3" key="1">
    <citation type="journal article" date="2019" name="Nat. Ecol. Evol.">
        <title>Megaphylogeny resolves global patterns of mushroom evolution.</title>
        <authorList>
            <person name="Varga T."/>
            <person name="Krizsan K."/>
            <person name="Foldi C."/>
            <person name="Dima B."/>
            <person name="Sanchez-Garcia M."/>
            <person name="Sanchez-Ramirez S."/>
            <person name="Szollosi G.J."/>
            <person name="Szarkandi J.G."/>
            <person name="Papp V."/>
            <person name="Albert L."/>
            <person name="Andreopoulos W."/>
            <person name="Angelini C."/>
            <person name="Antonin V."/>
            <person name="Barry K.W."/>
            <person name="Bougher N.L."/>
            <person name="Buchanan P."/>
            <person name="Buyck B."/>
            <person name="Bense V."/>
            <person name="Catcheside P."/>
            <person name="Chovatia M."/>
            <person name="Cooper J."/>
            <person name="Damon W."/>
            <person name="Desjardin D."/>
            <person name="Finy P."/>
            <person name="Geml J."/>
            <person name="Haridas S."/>
            <person name="Hughes K."/>
            <person name="Justo A."/>
            <person name="Karasinski D."/>
            <person name="Kautmanova I."/>
            <person name="Kiss B."/>
            <person name="Kocsube S."/>
            <person name="Kotiranta H."/>
            <person name="LaButti K.M."/>
            <person name="Lechner B.E."/>
            <person name="Liimatainen K."/>
            <person name="Lipzen A."/>
            <person name="Lukacs Z."/>
            <person name="Mihaltcheva S."/>
            <person name="Morgado L.N."/>
            <person name="Niskanen T."/>
            <person name="Noordeloos M.E."/>
            <person name="Ohm R.A."/>
            <person name="Ortiz-Santana B."/>
            <person name="Ovrebo C."/>
            <person name="Racz N."/>
            <person name="Riley R."/>
            <person name="Savchenko A."/>
            <person name="Shiryaev A."/>
            <person name="Soop K."/>
            <person name="Spirin V."/>
            <person name="Szebenyi C."/>
            <person name="Tomsovsky M."/>
            <person name="Tulloss R.E."/>
            <person name="Uehling J."/>
            <person name="Grigoriev I.V."/>
            <person name="Vagvolgyi C."/>
            <person name="Papp T."/>
            <person name="Martin F.M."/>
            <person name="Miettinen O."/>
            <person name="Hibbett D.S."/>
            <person name="Nagy L.G."/>
        </authorList>
    </citation>
    <scope>NUCLEOTIDE SEQUENCE [LARGE SCALE GENOMIC DNA]</scope>
    <source>
        <strain evidence="2 3">CBS 962.96</strain>
    </source>
</reference>
<keyword evidence="1" id="KW-0472">Membrane</keyword>
<organism evidence="2 3">
    <name type="scientific">Dendrothele bispora (strain CBS 962.96)</name>
    <dbReference type="NCBI Taxonomy" id="1314807"/>
    <lineage>
        <taxon>Eukaryota</taxon>
        <taxon>Fungi</taxon>
        <taxon>Dikarya</taxon>
        <taxon>Basidiomycota</taxon>
        <taxon>Agaricomycotina</taxon>
        <taxon>Agaricomycetes</taxon>
        <taxon>Agaricomycetidae</taxon>
        <taxon>Agaricales</taxon>
        <taxon>Agaricales incertae sedis</taxon>
        <taxon>Dendrothele</taxon>
    </lineage>
</organism>
<sequence length="181" mass="21177">MASRTPILKKILLVDDGLTQLSSVSKRSQHYRQLVWRLLKLADSSFQTFTHQAQMSYSSNKLLVQFTMKTLPELSLCIEVSSKSFTRYLKIPRPGNGWREQAQLVFDQRQHNLRVELFQYVSGDFWPWAGLNDRWMKKTKQNVTPSLRRRRRNRHQDVTAAYYNSGTVIVIFLPLGSSLEQ</sequence>
<name>A0A4S8KS42_DENBC</name>
<dbReference type="EMBL" id="ML180163">
    <property type="protein sequence ID" value="THU78616.1"/>
    <property type="molecule type" value="Genomic_DNA"/>
</dbReference>
<evidence type="ECO:0000256" key="1">
    <source>
        <dbReference type="SAM" id="Phobius"/>
    </source>
</evidence>
<feature type="transmembrane region" description="Helical" evidence="1">
    <location>
        <begin position="158"/>
        <end position="176"/>
    </location>
</feature>
<keyword evidence="3" id="KW-1185">Reference proteome</keyword>
<protein>
    <submittedName>
        <fullName evidence="2">Uncharacterized protein</fullName>
    </submittedName>
</protein>
<dbReference type="AlphaFoldDB" id="A0A4S8KS42"/>
<accession>A0A4S8KS42</accession>
<proteinExistence type="predicted"/>
<evidence type="ECO:0000313" key="2">
    <source>
        <dbReference type="EMBL" id="THU78616.1"/>
    </source>
</evidence>